<evidence type="ECO:0000256" key="2">
    <source>
        <dbReference type="SAM" id="Phobius"/>
    </source>
</evidence>
<name>A0A9W8N077_9AGAR</name>
<evidence type="ECO:0000313" key="3">
    <source>
        <dbReference type="EMBL" id="KAJ3516144.1"/>
    </source>
</evidence>
<feature type="compositionally biased region" description="Polar residues" evidence="1">
    <location>
        <begin position="139"/>
        <end position="152"/>
    </location>
</feature>
<organism evidence="3 4">
    <name type="scientific">Agrocybe chaxingu</name>
    <dbReference type="NCBI Taxonomy" id="84603"/>
    <lineage>
        <taxon>Eukaryota</taxon>
        <taxon>Fungi</taxon>
        <taxon>Dikarya</taxon>
        <taxon>Basidiomycota</taxon>
        <taxon>Agaricomycotina</taxon>
        <taxon>Agaricomycetes</taxon>
        <taxon>Agaricomycetidae</taxon>
        <taxon>Agaricales</taxon>
        <taxon>Agaricineae</taxon>
        <taxon>Strophariaceae</taxon>
        <taxon>Agrocybe</taxon>
    </lineage>
</organism>
<dbReference type="EMBL" id="JANKHO010000066">
    <property type="protein sequence ID" value="KAJ3516144.1"/>
    <property type="molecule type" value="Genomic_DNA"/>
</dbReference>
<sequence>MGHLAVAPYLVVLRERGQSLRFYRPYQIRLREDALREFLKNEGWKVSPPWSSSFAPGGDNEYIMDFLATWLTKIYNIVVLVPKWVLLLASGSLASVIIGLLHRPSQKKVVKKPKSKPAPVAVPASGSGSGTEKVGPASASGSKSATPASAVTDSERESSAPPGKRQSARQRKNKK</sequence>
<keyword evidence="2" id="KW-0472">Membrane</keyword>
<feature type="transmembrane region" description="Helical" evidence="2">
    <location>
        <begin position="74"/>
        <end position="101"/>
    </location>
</feature>
<proteinExistence type="predicted"/>
<keyword evidence="2" id="KW-0812">Transmembrane</keyword>
<feature type="compositionally biased region" description="Low complexity" evidence="1">
    <location>
        <begin position="117"/>
        <end position="126"/>
    </location>
</feature>
<reference evidence="3" key="1">
    <citation type="submission" date="2022-07" db="EMBL/GenBank/DDBJ databases">
        <title>Genome Sequence of Agrocybe chaxingu.</title>
        <authorList>
            <person name="Buettner E."/>
        </authorList>
    </citation>
    <scope>NUCLEOTIDE SEQUENCE</scope>
    <source>
        <strain evidence="3">MP-N11</strain>
    </source>
</reference>
<dbReference type="AlphaFoldDB" id="A0A9W8N077"/>
<gene>
    <name evidence="3" type="ORF">NLJ89_g1300</name>
</gene>
<keyword evidence="2" id="KW-1133">Transmembrane helix</keyword>
<protein>
    <submittedName>
        <fullName evidence="3">Uncharacterized protein</fullName>
    </submittedName>
</protein>
<accession>A0A9W8N077</accession>
<feature type="compositionally biased region" description="Basic residues" evidence="1">
    <location>
        <begin position="166"/>
        <end position="175"/>
    </location>
</feature>
<evidence type="ECO:0000313" key="4">
    <source>
        <dbReference type="Proteomes" id="UP001148786"/>
    </source>
</evidence>
<evidence type="ECO:0000256" key="1">
    <source>
        <dbReference type="SAM" id="MobiDB-lite"/>
    </source>
</evidence>
<keyword evidence="4" id="KW-1185">Reference proteome</keyword>
<feature type="region of interest" description="Disordered" evidence="1">
    <location>
        <begin position="108"/>
        <end position="175"/>
    </location>
</feature>
<dbReference type="Proteomes" id="UP001148786">
    <property type="component" value="Unassembled WGS sequence"/>
</dbReference>
<dbReference type="OrthoDB" id="2502001at2759"/>
<comment type="caution">
    <text evidence="3">The sequence shown here is derived from an EMBL/GenBank/DDBJ whole genome shotgun (WGS) entry which is preliminary data.</text>
</comment>